<feature type="compositionally biased region" description="Low complexity" evidence="2">
    <location>
        <begin position="495"/>
        <end position="528"/>
    </location>
</feature>
<dbReference type="GeneID" id="66117730"/>
<keyword evidence="3" id="KW-0812">Transmembrane</keyword>
<dbReference type="Gene3D" id="3.30.40.10">
    <property type="entry name" value="Zinc/RING finger domain, C3HC4 (zinc finger)"/>
    <property type="match status" value="1"/>
</dbReference>
<dbReference type="SMART" id="SM00184">
    <property type="entry name" value="RING"/>
    <property type="match status" value="1"/>
</dbReference>
<name>A0A9P7VC94_9ASCO</name>
<feature type="region of interest" description="Disordered" evidence="2">
    <location>
        <begin position="488"/>
        <end position="599"/>
    </location>
</feature>
<dbReference type="PANTHER" id="PTHR22765">
    <property type="entry name" value="RING FINGER AND PROTEASE ASSOCIATED DOMAIN-CONTAINING"/>
    <property type="match status" value="1"/>
</dbReference>
<dbReference type="InterPro" id="IPR001841">
    <property type="entry name" value="Znf_RING"/>
</dbReference>
<dbReference type="GO" id="GO:0005737">
    <property type="term" value="C:cytoplasm"/>
    <property type="evidence" value="ECO:0007669"/>
    <property type="project" value="TreeGrafter"/>
</dbReference>
<evidence type="ECO:0000256" key="1">
    <source>
        <dbReference type="PROSITE-ProRule" id="PRU00175"/>
    </source>
</evidence>
<feature type="compositionally biased region" description="Polar residues" evidence="2">
    <location>
        <begin position="529"/>
        <end position="553"/>
    </location>
</feature>
<dbReference type="Proteomes" id="UP000790833">
    <property type="component" value="Unassembled WGS sequence"/>
</dbReference>
<evidence type="ECO:0000256" key="2">
    <source>
        <dbReference type="SAM" id="MobiDB-lite"/>
    </source>
</evidence>
<dbReference type="SUPFAM" id="SSF57850">
    <property type="entry name" value="RING/U-box"/>
    <property type="match status" value="1"/>
</dbReference>
<keyword evidence="3" id="KW-0472">Membrane</keyword>
<feature type="compositionally biased region" description="Low complexity" evidence="2">
    <location>
        <begin position="554"/>
        <end position="577"/>
    </location>
</feature>
<keyword evidence="3" id="KW-1133">Transmembrane helix</keyword>
<keyword evidence="1" id="KW-0863">Zinc-finger</keyword>
<feature type="compositionally biased region" description="Basic and acidic residues" evidence="2">
    <location>
        <begin position="347"/>
        <end position="356"/>
    </location>
</feature>
<evidence type="ECO:0000313" key="5">
    <source>
        <dbReference type="EMBL" id="KAG7194679.1"/>
    </source>
</evidence>
<feature type="domain" description="RING-type" evidence="4">
    <location>
        <begin position="289"/>
        <end position="331"/>
    </location>
</feature>
<organism evidence="5 6">
    <name type="scientific">Scheffersomyces spartinae</name>
    <dbReference type="NCBI Taxonomy" id="45513"/>
    <lineage>
        <taxon>Eukaryota</taxon>
        <taxon>Fungi</taxon>
        <taxon>Dikarya</taxon>
        <taxon>Ascomycota</taxon>
        <taxon>Saccharomycotina</taxon>
        <taxon>Pichiomycetes</taxon>
        <taxon>Debaryomycetaceae</taxon>
        <taxon>Scheffersomyces</taxon>
    </lineage>
</organism>
<dbReference type="RefSeq" id="XP_043050226.1">
    <property type="nucleotide sequence ID" value="XM_043195029.1"/>
</dbReference>
<evidence type="ECO:0000256" key="3">
    <source>
        <dbReference type="SAM" id="Phobius"/>
    </source>
</evidence>
<dbReference type="GO" id="GO:0061630">
    <property type="term" value="F:ubiquitin protein ligase activity"/>
    <property type="evidence" value="ECO:0007669"/>
    <property type="project" value="TreeGrafter"/>
</dbReference>
<feature type="region of interest" description="Disordered" evidence="2">
    <location>
        <begin position="343"/>
        <end position="400"/>
    </location>
</feature>
<dbReference type="CDD" id="cd16473">
    <property type="entry name" value="RING-H2_RNF103"/>
    <property type="match status" value="1"/>
</dbReference>
<proteinExistence type="predicted"/>
<comment type="caution">
    <text evidence="5">The sequence shown here is derived from an EMBL/GenBank/DDBJ whole genome shotgun (WGS) entry which is preliminary data.</text>
</comment>
<dbReference type="InterPro" id="IPR051826">
    <property type="entry name" value="E3_ubiquitin-ligase_domain"/>
</dbReference>
<feature type="compositionally biased region" description="Polar residues" evidence="2">
    <location>
        <begin position="357"/>
        <end position="371"/>
    </location>
</feature>
<reference evidence="5" key="1">
    <citation type="submission" date="2021-03" db="EMBL/GenBank/DDBJ databases">
        <authorList>
            <person name="Palmer J.M."/>
        </authorList>
    </citation>
    <scope>NUCLEOTIDE SEQUENCE</scope>
    <source>
        <strain evidence="5">ARV_011</strain>
    </source>
</reference>
<gene>
    <name evidence="5" type="ORF">KQ657_004356</name>
</gene>
<feature type="compositionally biased region" description="Low complexity" evidence="2">
    <location>
        <begin position="372"/>
        <end position="393"/>
    </location>
</feature>
<dbReference type="AlphaFoldDB" id="A0A9P7VC94"/>
<feature type="transmembrane region" description="Helical" evidence="3">
    <location>
        <begin position="69"/>
        <end position="94"/>
    </location>
</feature>
<keyword evidence="1" id="KW-0479">Metal-binding</keyword>
<dbReference type="OrthoDB" id="8062037at2759"/>
<dbReference type="PANTHER" id="PTHR22765:SF416">
    <property type="entry name" value="E3 UBIQUITIN-PROTEIN LIGASE GODZILLA"/>
    <property type="match status" value="1"/>
</dbReference>
<dbReference type="EMBL" id="JAHMUF010000006">
    <property type="protein sequence ID" value="KAG7194679.1"/>
    <property type="molecule type" value="Genomic_DNA"/>
</dbReference>
<dbReference type="Pfam" id="PF13639">
    <property type="entry name" value="zf-RING_2"/>
    <property type="match status" value="1"/>
</dbReference>
<keyword evidence="6" id="KW-1185">Reference proteome</keyword>
<dbReference type="PROSITE" id="PS50089">
    <property type="entry name" value="ZF_RING_2"/>
    <property type="match status" value="1"/>
</dbReference>
<dbReference type="GO" id="GO:0006511">
    <property type="term" value="P:ubiquitin-dependent protein catabolic process"/>
    <property type="evidence" value="ECO:0007669"/>
    <property type="project" value="TreeGrafter"/>
</dbReference>
<accession>A0A9P7VC94</accession>
<dbReference type="InterPro" id="IPR013083">
    <property type="entry name" value="Znf_RING/FYVE/PHD"/>
</dbReference>
<dbReference type="GO" id="GO:0008270">
    <property type="term" value="F:zinc ion binding"/>
    <property type="evidence" value="ECO:0007669"/>
    <property type="project" value="UniProtKB-KW"/>
</dbReference>
<feature type="compositionally biased region" description="Polar residues" evidence="2">
    <location>
        <begin position="34"/>
        <end position="48"/>
    </location>
</feature>
<evidence type="ECO:0000259" key="4">
    <source>
        <dbReference type="PROSITE" id="PS50089"/>
    </source>
</evidence>
<evidence type="ECO:0000313" key="6">
    <source>
        <dbReference type="Proteomes" id="UP000790833"/>
    </source>
</evidence>
<keyword evidence="1" id="KW-0862">Zinc</keyword>
<sequence>MSSLIEIVTSLLPFAVPLSTNLRSPSQTTTTTTVATPVSKQPEASQTTVSGNSGGFNQGSFVGNTPLTVLFFLALAVGGVIASLFLFFTLRYFVRSRYGMHIYPLTYGLLFQGPSGRRGYQSSVIDYTDEELVFMSRLHFIHADLWERRLFERRRRRRRGGRFSRMAKLTEQQVENLFPKKAYKDWLNSGKDTLKNHLNGILHEEKEDLESPTVGTQTLDTPEGLATVASSSANNMKRRSAVIDESALTLEELDLGEINMIALSSKNETTNESGNDIEMLELHFSSGSCAICLELYDDDDEVRGLICGHVFHSDCLDPWLTKRRACCPMCKRDYFYNGDAEGTNEEAESHTRRGDRSTNNADNNEINSNRGANTAGNGGNNDTTTPTTTANNNNEEEDTPVFDIELVRNDPTLRSILQQLISTEERARMILADENIQRTDIEARANVVADKKYLPLYKRVWWKLMGIKHLDLFNWTVVRLYHEYRESNPIPDPIAAARNGTATNDANTATNDSNGSTTNDSNGTATDGANSTTNYGSRTSDNVTATNNTNQTESGTTTNAASGTTNYSTATSANNSTMNISPQHLEVDLSDASNTPGPN</sequence>
<feature type="region of interest" description="Disordered" evidence="2">
    <location>
        <begin position="23"/>
        <end position="51"/>
    </location>
</feature>
<protein>
    <recommendedName>
        <fullName evidence="4">RING-type domain-containing protein</fullName>
    </recommendedName>
</protein>